<feature type="domain" description="SHSP" evidence="3">
    <location>
        <begin position="167"/>
        <end position="273"/>
    </location>
</feature>
<comment type="caution">
    <text evidence="4">The sequence shown here is derived from an EMBL/GenBank/DDBJ whole genome shotgun (WGS) entry which is preliminary data.</text>
</comment>
<dbReference type="SUPFAM" id="SSF49764">
    <property type="entry name" value="HSP20-like chaperones"/>
    <property type="match status" value="1"/>
</dbReference>
<feature type="compositionally biased region" description="Pro residues" evidence="2">
    <location>
        <begin position="379"/>
        <end position="392"/>
    </location>
</feature>
<dbReference type="OrthoDB" id="1431247at2759"/>
<feature type="compositionally biased region" description="Low complexity" evidence="2">
    <location>
        <begin position="88"/>
        <end position="121"/>
    </location>
</feature>
<feature type="compositionally biased region" description="Basic and acidic residues" evidence="2">
    <location>
        <begin position="412"/>
        <end position="427"/>
    </location>
</feature>
<evidence type="ECO:0000256" key="2">
    <source>
        <dbReference type="SAM" id="MobiDB-lite"/>
    </source>
</evidence>
<feature type="compositionally biased region" description="Polar residues" evidence="2">
    <location>
        <begin position="549"/>
        <end position="563"/>
    </location>
</feature>
<dbReference type="CDD" id="cd00298">
    <property type="entry name" value="ACD_sHsps_p23-like"/>
    <property type="match status" value="1"/>
</dbReference>
<feature type="compositionally biased region" description="Polar residues" evidence="2">
    <location>
        <begin position="57"/>
        <end position="67"/>
    </location>
</feature>
<comment type="similarity">
    <text evidence="1">Belongs to the small heat shock protein (HSP20) family.</text>
</comment>
<feature type="compositionally biased region" description="Acidic residues" evidence="2">
    <location>
        <begin position="12"/>
        <end position="21"/>
    </location>
</feature>
<feature type="region of interest" description="Disordered" evidence="2">
    <location>
        <begin position="545"/>
        <end position="627"/>
    </location>
</feature>
<dbReference type="InterPro" id="IPR002068">
    <property type="entry name" value="A-crystallin/Hsp20_dom"/>
</dbReference>
<evidence type="ECO:0000313" key="5">
    <source>
        <dbReference type="Proteomes" id="UP000237144"/>
    </source>
</evidence>
<feature type="compositionally biased region" description="Polar residues" evidence="2">
    <location>
        <begin position="474"/>
        <end position="484"/>
    </location>
</feature>
<reference evidence="4 5" key="1">
    <citation type="journal article" date="2018" name="Front. Microbiol.">
        <title>Prospects for Fungal Bioremediation of Acidic Radioactive Waste Sites: Characterization and Genome Sequence of Rhodotorula taiwanensis MD1149.</title>
        <authorList>
            <person name="Tkavc R."/>
            <person name="Matrosova V.Y."/>
            <person name="Grichenko O.E."/>
            <person name="Gostincar C."/>
            <person name="Volpe R.P."/>
            <person name="Klimenkova P."/>
            <person name="Gaidamakova E.K."/>
            <person name="Zhou C.E."/>
            <person name="Stewart B.J."/>
            <person name="Lyman M.G."/>
            <person name="Malfatti S.A."/>
            <person name="Rubinfeld B."/>
            <person name="Courtot M."/>
            <person name="Singh J."/>
            <person name="Dalgard C.L."/>
            <person name="Hamilton T."/>
            <person name="Frey K.G."/>
            <person name="Gunde-Cimerman N."/>
            <person name="Dugan L."/>
            <person name="Daly M.J."/>
        </authorList>
    </citation>
    <scope>NUCLEOTIDE SEQUENCE [LARGE SCALE GENOMIC DNA]</scope>
    <source>
        <strain evidence="4 5">MD1149</strain>
    </source>
</reference>
<organism evidence="4 5">
    <name type="scientific">Rhodotorula taiwanensis</name>
    <dbReference type="NCBI Taxonomy" id="741276"/>
    <lineage>
        <taxon>Eukaryota</taxon>
        <taxon>Fungi</taxon>
        <taxon>Dikarya</taxon>
        <taxon>Basidiomycota</taxon>
        <taxon>Pucciniomycotina</taxon>
        <taxon>Microbotryomycetes</taxon>
        <taxon>Sporidiobolales</taxon>
        <taxon>Sporidiobolaceae</taxon>
        <taxon>Rhodotorula</taxon>
    </lineage>
</organism>
<dbReference type="Proteomes" id="UP000237144">
    <property type="component" value="Unassembled WGS sequence"/>
</dbReference>
<sequence length="627" mass="65500">MPPFRNGIPSPGDDDEVDSVDDGGLGSRFVGLELGRSRQDERRTKDGSPIASLPPIVTSNSPSQLTRSVRGIDLLPNATSGGSAPLRSTSRPHSSDTYSSHSSGGRSWVLDSDASSVCSSSPGTSMVIGKPTDEPQTVVFDDGTEEVLVEGGEVYRPEGGEIEFLDQRSEPAETSLQVDRSDPSQIILRVNLPGFSLDNITVAMRRGRKVHIVADAYGAKGGHYERLVFLGSDVSSSAPRAEFDGSLLQIYVQRRPSRPSSSAGRQPGSLSRSSYAFSPPDLEPLFHVPDARQSITSLWSSASLASLSPTPSAAFSPPTSLAFSTSPSGMAFSPPSGSMHSFEAPLSPASASAVEPFGRLSFDGPSPDVAPVDLDESELPPPCTARASPPPDGVRRVACVTGPEGARRAARAAREAANRRAKEEAKRLNLACGCSSGRVRDPFKSRHPSSGAESDLGGSATSSSGEGTWPPVSPTTSNSTDVSTRVSIDDRDSSLVSVDRNKTIRGSPFSARDPATGQPASLRPSNVSRTLDSAAAQLTDEIAAGSDLKSASSAEQASGSKVVSASRPKMPDSSPTIRADDRSSSFAQAVAAQSRTSSRSAPASSDGGNQTPREEVTALDFFEAPRV</sequence>
<dbReference type="AlphaFoldDB" id="A0A2S5AZN9"/>
<keyword evidence="5" id="KW-1185">Reference proteome</keyword>
<dbReference type="EMBL" id="PJQD01000156">
    <property type="protein sequence ID" value="POY69994.1"/>
    <property type="molecule type" value="Genomic_DNA"/>
</dbReference>
<feature type="compositionally biased region" description="Low complexity" evidence="2">
    <location>
        <begin position="584"/>
        <end position="605"/>
    </location>
</feature>
<feature type="compositionally biased region" description="Low complexity" evidence="2">
    <location>
        <begin position="258"/>
        <end position="269"/>
    </location>
</feature>
<feature type="compositionally biased region" description="Low complexity" evidence="2">
    <location>
        <begin position="457"/>
        <end position="468"/>
    </location>
</feature>
<feature type="region of interest" description="Disordered" evidence="2">
    <location>
        <begin position="1"/>
        <end position="135"/>
    </location>
</feature>
<feature type="compositionally biased region" description="Basic and acidic residues" evidence="2">
    <location>
        <begin position="35"/>
        <end position="46"/>
    </location>
</feature>
<proteinExistence type="inferred from homology"/>
<gene>
    <name evidence="4" type="ORF">BMF94_7038</name>
</gene>
<evidence type="ECO:0000259" key="3">
    <source>
        <dbReference type="PROSITE" id="PS01031"/>
    </source>
</evidence>
<dbReference type="PROSITE" id="PS01031">
    <property type="entry name" value="SHSP"/>
    <property type="match status" value="1"/>
</dbReference>
<accession>A0A2S5AZN9</accession>
<feature type="region of interest" description="Disordered" evidence="2">
    <location>
        <begin position="357"/>
        <end position="529"/>
    </location>
</feature>
<name>A0A2S5AZN9_9BASI</name>
<protein>
    <recommendedName>
        <fullName evidence="3">SHSP domain-containing protein</fullName>
    </recommendedName>
</protein>
<evidence type="ECO:0000256" key="1">
    <source>
        <dbReference type="PROSITE-ProRule" id="PRU00285"/>
    </source>
</evidence>
<dbReference type="InterPro" id="IPR008978">
    <property type="entry name" value="HSP20-like_chaperone"/>
</dbReference>
<feature type="region of interest" description="Disordered" evidence="2">
    <location>
        <begin position="254"/>
        <end position="274"/>
    </location>
</feature>
<evidence type="ECO:0000313" key="4">
    <source>
        <dbReference type="EMBL" id="POY69994.1"/>
    </source>
</evidence>